<organism evidence="1 2">
    <name type="scientific">Clohesyomyces aquaticus</name>
    <dbReference type="NCBI Taxonomy" id="1231657"/>
    <lineage>
        <taxon>Eukaryota</taxon>
        <taxon>Fungi</taxon>
        <taxon>Dikarya</taxon>
        <taxon>Ascomycota</taxon>
        <taxon>Pezizomycotina</taxon>
        <taxon>Dothideomycetes</taxon>
        <taxon>Pleosporomycetidae</taxon>
        <taxon>Pleosporales</taxon>
        <taxon>Lindgomycetaceae</taxon>
        <taxon>Clohesyomyces</taxon>
    </lineage>
</organism>
<evidence type="ECO:0000313" key="1">
    <source>
        <dbReference type="EMBL" id="ORX99687.1"/>
    </source>
</evidence>
<dbReference type="Proteomes" id="UP000193144">
    <property type="component" value="Unassembled WGS sequence"/>
</dbReference>
<keyword evidence="2" id="KW-1185">Reference proteome</keyword>
<reference evidence="1 2" key="1">
    <citation type="submission" date="2016-07" db="EMBL/GenBank/DDBJ databases">
        <title>Pervasive Adenine N6-methylation of Active Genes in Fungi.</title>
        <authorList>
            <consortium name="DOE Joint Genome Institute"/>
            <person name="Mondo S.J."/>
            <person name="Dannebaum R.O."/>
            <person name="Kuo R.C."/>
            <person name="Labutti K."/>
            <person name="Haridas S."/>
            <person name="Kuo A."/>
            <person name="Salamov A."/>
            <person name="Ahrendt S.R."/>
            <person name="Lipzen A."/>
            <person name="Sullivan W."/>
            <person name="Andreopoulos W.B."/>
            <person name="Clum A."/>
            <person name="Lindquist E."/>
            <person name="Daum C."/>
            <person name="Ramamoorthy G.K."/>
            <person name="Gryganskyi A."/>
            <person name="Culley D."/>
            <person name="Magnuson J.K."/>
            <person name="James T.Y."/>
            <person name="O'Malley M.A."/>
            <person name="Stajich J.E."/>
            <person name="Spatafora J.W."/>
            <person name="Visel A."/>
            <person name="Grigoriev I.V."/>
        </authorList>
    </citation>
    <scope>NUCLEOTIDE SEQUENCE [LARGE SCALE GENOMIC DNA]</scope>
    <source>
        <strain evidence="1 2">CBS 115471</strain>
    </source>
</reference>
<gene>
    <name evidence="1" type="ORF">BCR34DRAFT_592823</name>
</gene>
<evidence type="ECO:0000313" key="2">
    <source>
        <dbReference type="Proteomes" id="UP000193144"/>
    </source>
</evidence>
<dbReference type="EMBL" id="MCFA01000194">
    <property type="protein sequence ID" value="ORX99687.1"/>
    <property type="molecule type" value="Genomic_DNA"/>
</dbReference>
<name>A0A1Y1YNT6_9PLEO</name>
<dbReference type="AlphaFoldDB" id="A0A1Y1YNT6"/>
<comment type="caution">
    <text evidence="1">The sequence shown here is derived from an EMBL/GenBank/DDBJ whole genome shotgun (WGS) entry which is preliminary data.</text>
</comment>
<accession>A0A1Y1YNT6</accession>
<sequence>MFYSTASTVSLHPSCSTQQLHSSTPFLYEKRFRSQSQLDHHFAHITTGTLKTSAMGEGVIHKISYFKESRMMLVGKNSKGEDIDIRCFVDPKTANMVMKFYIKGDQVEWTPVLIHTFDKTFLAGGVAPVESLTHLRTCWVNHFHPKDGENDTRAELYFDDPTKRMVIALTTNGEKACAECHIDFDLGLQLKVYRSRKNMMDAIRGWDEISSGRVDTRTLIKEIQYAKG</sequence>
<proteinExistence type="predicted"/>
<protein>
    <submittedName>
        <fullName evidence="1">Uncharacterized protein</fullName>
    </submittedName>
</protein>